<evidence type="ECO:0000256" key="3">
    <source>
        <dbReference type="ARBA" id="ARBA00022741"/>
    </source>
</evidence>
<evidence type="ECO:0000256" key="5">
    <source>
        <dbReference type="ARBA" id="ARBA00022801"/>
    </source>
</evidence>
<dbReference type="GO" id="GO:0003684">
    <property type="term" value="F:damaged DNA binding"/>
    <property type="evidence" value="ECO:0007669"/>
    <property type="project" value="InterPro"/>
</dbReference>
<keyword evidence="5" id="KW-0378">Hydrolase</keyword>
<dbReference type="PANTHER" id="PTHR12604">
    <property type="entry name" value="KU AUTOANTIGEN DNA HELICASE"/>
    <property type="match status" value="1"/>
</dbReference>
<keyword evidence="3" id="KW-0547">Nucleotide-binding</keyword>
<dbReference type="GO" id="GO:0006310">
    <property type="term" value="P:DNA recombination"/>
    <property type="evidence" value="ECO:0007669"/>
    <property type="project" value="UniProtKB-KW"/>
</dbReference>
<evidence type="ECO:0000256" key="10">
    <source>
        <dbReference type="ARBA" id="ARBA00023204"/>
    </source>
</evidence>
<dbReference type="InterPro" id="IPR036465">
    <property type="entry name" value="vWFA_dom_sf"/>
</dbReference>
<dbReference type="InterPro" id="IPR006165">
    <property type="entry name" value="Ku70"/>
</dbReference>
<accession>A0AAU9TSL2</accession>
<comment type="subcellular location">
    <subcellularLocation>
        <location evidence="1">Nucleus</location>
    </subcellularLocation>
</comment>
<evidence type="ECO:0000256" key="6">
    <source>
        <dbReference type="ARBA" id="ARBA00022806"/>
    </source>
</evidence>
<keyword evidence="8" id="KW-0238">DNA-binding</keyword>
<dbReference type="Gene3D" id="2.40.290.10">
    <property type="match status" value="1"/>
</dbReference>
<keyword evidence="14" id="KW-1185">Reference proteome</keyword>
<dbReference type="InterPro" id="IPR006164">
    <property type="entry name" value="DNA_bd_Ku70/Ku80"/>
</dbReference>
<reference evidence="13" key="1">
    <citation type="submission" date="2022-03" db="EMBL/GenBank/DDBJ databases">
        <authorList>
            <person name="Tunstrom K."/>
        </authorList>
    </citation>
    <scope>NUCLEOTIDE SEQUENCE</scope>
</reference>
<dbReference type="Pfam" id="PF03731">
    <property type="entry name" value="Ku_N"/>
    <property type="match status" value="1"/>
</dbReference>
<dbReference type="GO" id="GO:0000723">
    <property type="term" value="P:telomere maintenance"/>
    <property type="evidence" value="ECO:0007669"/>
    <property type="project" value="InterPro"/>
</dbReference>
<evidence type="ECO:0000256" key="8">
    <source>
        <dbReference type="ARBA" id="ARBA00023125"/>
    </source>
</evidence>
<evidence type="ECO:0000256" key="9">
    <source>
        <dbReference type="ARBA" id="ARBA00023172"/>
    </source>
</evidence>
<dbReference type="InterPro" id="IPR005161">
    <property type="entry name" value="Ku_N"/>
</dbReference>
<dbReference type="NCBIfam" id="TIGR00578">
    <property type="entry name" value="ku70"/>
    <property type="match status" value="1"/>
</dbReference>
<name>A0AAU9TSL2_EUPED</name>
<dbReference type="Pfam" id="PF02735">
    <property type="entry name" value="Ku"/>
    <property type="match status" value="1"/>
</dbReference>
<keyword evidence="6" id="KW-0347">Helicase</keyword>
<dbReference type="SUPFAM" id="SSF53300">
    <property type="entry name" value="vWA-like"/>
    <property type="match status" value="1"/>
</dbReference>
<feature type="domain" description="Ku" evidence="12">
    <location>
        <begin position="287"/>
        <end position="431"/>
    </location>
</feature>
<dbReference type="InterPro" id="IPR047087">
    <property type="entry name" value="KU70_core_dom"/>
</dbReference>
<dbReference type="GO" id="GO:0016787">
    <property type="term" value="F:hydrolase activity"/>
    <property type="evidence" value="ECO:0007669"/>
    <property type="project" value="UniProtKB-KW"/>
</dbReference>
<dbReference type="InterPro" id="IPR016194">
    <property type="entry name" value="SPOC-like_C_dom_sf"/>
</dbReference>
<dbReference type="CDD" id="cd00788">
    <property type="entry name" value="KU70"/>
    <property type="match status" value="1"/>
</dbReference>
<dbReference type="Gene3D" id="1.10.1600.10">
    <property type="match status" value="1"/>
</dbReference>
<comment type="caution">
    <text evidence="13">The sequence shown here is derived from an EMBL/GenBank/DDBJ whole genome shotgun (WGS) entry which is preliminary data.</text>
</comment>
<keyword evidence="10" id="KW-0234">DNA repair</keyword>
<dbReference type="Proteomes" id="UP001153954">
    <property type="component" value="Unassembled WGS sequence"/>
</dbReference>
<evidence type="ECO:0000256" key="11">
    <source>
        <dbReference type="ARBA" id="ARBA00023242"/>
    </source>
</evidence>
<evidence type="ECO:0000256" key="1">
    <source>
        <dbReference type="ARBA" id="ARBA00004123"/>
    </source>
</evidence>
<keyword evidence="9" id="KW-0233">DNA recombination</keyword>
<evidence type="ECO:0000256" key="4">
    <source>
        <dbReference type="ARBA" id="ARBA00022763"/>
    </source>
</evidence>
<evidence type="ECO:0000256" key="2">
    <source>
        <dbReference type="ARBA" id="ARBA00005240"/>
    </source>
</evidence>
<gene>
    <name evidence="13" type="ORF">EEDITHA_LOCUS5715</name>
</gene>
<evidence type="ECO:0000313" key="14">
    <source>
        <dbReference type="Proteomes" id="UP001153954"/>
    </source>
</evidence>
<evidence type="ECO:0000256" key="7">
    <source>
        <dbReference type="ARBA" id="ARBA00022840"/>
    </source>
</evidence>
<keyword evidence="11" id="KW-0539">Nucleus</keyword>
<dbReference type="GO" id="GO:0042162">
    <property type="term" value="F:telomeric DNA binding"/>
    <property type="evidence" value="ECO:0007669"/>
    <property type="project" value="InterPro"/>
</dbReference>
<dbReference type="GO" id="GO:0005524">
    <property type="term" value="F:ATP binding"/>
    <property type="evidence" value="ECO:0007669"/>
    <property type="project" value="UniProtKB-KW"/>
</dbReference>
<evidence type="ECO:0000259" key="12">
    <source>
        <dbReference type="SMART" id="SM00559"/>
    </source>
</evidence>
<dbReference type="GO" id="GO:0003678">
    <property type="term" value="F:DNA helicase activity"/>
    <property type="evidence" value="ECO:0007669"/>
    <property type="project" value="InterPro"/>
</dbReference>
<dbReference type="PANTHER" id="PTHR12604:SF2">
    <property type="entry name" value="X-RAY REPAIR CROSS-COMPLEMENTING PROTEIN 6"/>
    <property type="match status" value="1"/>
</dbReference>
<protein>
    <recommendedName>
        <fullName evidence="12">Ku domain-containing protein</fullName>
    </recommendedName>
</protein>
<dbReference type="InterPro" id="IPR027388">
    <property type="entry name" value="Ku70_bridge/pillars_dom_sf"/>
</dbReference>
<comment type="similarity">
    <text evidence="2">Belongs to the ku70 family.</text>
</comment>
<organism evidence="13 14">
    <name type="scientific">Euphydryas editha</name>
    <name type="common">Edith's checkerspot</name>
    <dbReference type="NCBI Taxonomy" id="104508"/>
    <lineage>
        <taxon>Eukaryota</taxon>
        <taxon>Metazoa</taxon>
        <taxon>Ecdysozoa</taxon>
        <taxon>Arthropoda</taxon>
        <taxon>Hexapoda</taxon>
        <taxon>Insecta</taxon>
        <taxon>Pterygota</taxon>
        <taxon>Neoptera</taxon>
        <taxon>Endopterygota</taxon>
        <taxon>Lepidoptera</taxon>
        <taxon>Glossata</taxon>
        <taxon>Ditrysia</taxon>
        <taxon>Papilionoidea</taxon>
        <taxon>Nymphalidae</taxon>
        <taxon>Nymphalinae</taxon>
        <taxon>Euphydryas</taxon>
    </lineage>
</organism>
<dbReference type="SUPFAM" id="SSF100939">
    <property type="entry name" value="SPOC domain-like"/>
    <property type="match status" value="1"/>
</dbReference>
<dbReference type="GO" id="GO:0003690">
    <property type="term" value="F:double-stranded DNA binding"/>
    <property type="evidence" value="ECO:0007669"/>
    <property type="project" value="TreeGrafter"/>
</dbReference>
<dbReference type="Gene3D" id="4.10.970.10">
    <property type="entry name" value="Ku70, bridge and pillars"/>
    <property type="match status" value="1"/>
</dbReference>
<sequence>MDSDEENDYEPSWRGVPGTIILINAFENSKHNIFGPVHVATCRLLRQHMRLSSSQNIGVCIFGTEETASTSFDSKPVIEIIPLSIPSLNDYNRLKKTDILSFKEAKEFRLSNVLWHCSKMFANCKRLLSARTIILLTHLETPPVADDEKPTLNRAIDLVDANIDIRIINVCEHKYKIHSYYEDLWKIANKGADVSMPEPIWDSVNIEKVMYQESHRHLAVAKLNFEIGKDFNIGVGVYTLLKKAVQINKKTINLDRDTNTPLTSLTKTMKATLANDEDEDVEHETKQVPLLKSELLYYQEFGGERVTFTDNEKKMLGNPFGPPMLKLLGFKPANIICKEKWYLKMGYFLFPNESIIEGSTVAFKALHRACLETGVVAMCVLSTRVNTKPLIVALSPCSRPLNLDVDVGFDVVIIPFVESVRELDIIDEDDDTNSSIKKGKKLMSNILNKITVDFRPDMFENPKLQYEYRAIEAIALEDEDLEPIIDTTKQSPDKFEDIDDELFEDVFGPFGSLSIKRTATKSFEKAAKKQKVDDIDEKLLNTRLQNEEIDKYTITQLKNILKYKDLKNLPPLHGLKKSALVAFVYEHCK</sequence>
<dbReference type="Gene3D" id="3.40.50.410">
    <property type="entry name" value="von Willebrand factor, type A domain"/>
    <property type="match status" value="1"/>
</dbReference>
<dbReference type="AlphaFoldDB" id="A0AAU9TSL2"/>
<proteinExistence type="inferred from homology"/>
<dbReference type="GO" id="GO:0043564">
    <property type="term" value="C:Ku70:Ku80 complex"/>
    <property type="evidence" value="ECO:0007669"/>
    <property type="project" value="InterPro"/>
</dbReference>
<dbReference type="Pfam" id="PF03730">
    <property type="entry name" value="Ku_C"/>
    <property type="match status" value="1"/>
</dbReference>
<keyword evidence="4" id="KW-0227">DNA damage</keyword>
<dbReference type="PIRSF" id="PIRSF003033">
    <property type="entry name" value="Ku70"/>
    <property type="match status" value="1"/>
</dbReference>
<dbReference type="EMBL" id="CAKOGL010000008">
    <property type="protein sequence ID" value="CAH2089684.1"/>
    <property type="molecule type" value="Genomic_DNA"/>
</dbReference>
<dbReference type="SMART" id="SM00559">
    <property type="entry name" value="Ku78"/>
    <property type="match status" value="1"/>
</dbReference>
<evidence type="ECO:0000313" key="13">
    <source>
        <dbReference type="EMBL" id="CAH2089684.1"/>
    </source>
</evidence>
<keyword evidence="7" id="KW-0067">ATP-binding</keyword>
<dbReference type="InterPro" id="IPR005160">
    <property type="entry name" value="Ku_C"/>
</dbReference>
<dbReference type="GO" id="GO:0006303">
    <property type="term" value="P:double-strand break repair via nonhomologous end joining"/>
    <property type="evidence" value="ECO:0007669"/>
    <property type="project" value="InterPro"/>
</dbReference>